<feature type="region of interest" description="Disordered" evidence="1">
    <location>
        <begin position="73"/>
        <end position="125"/>
    </location>
</feature>
<gene>
    <name evidence="2" type="ORF">HRI_000039100</name>
</gene>
<dbReference type="EMBL" id="BSYR01000002">
    <property type="protein sequence ID" value="GMI63698.1"/>
    <property type="molecule type" value="Genomic_DNA"/>
</dbReference>
<name>A0A9W7GSU2_HIBTR</name>
<dbReference type="PANTHER" id="PTHR35318:SF2">
    <property type="entry name" value="OS08G0138900 PROTEIN"/>
    <property type="match status" value="1"/>
</dbReference>
<evidence type="ECO:0000313" key="2">
    <source>
        <dbReference type="EMBL" id="GMI63698.1"/>
    </source>
</evidence>
<comment type="caution">
    <text evidence="2">The sequence shown here is derived from an EMBL/GenBank/DDBJ whole genome shotgun (WGS) entry which is preliminary data.</text>
</comment>
<feature type="compositionally biased region" description="Basic residues" evidence="1">
    <location>
        <begin position="95"/>
        <end position="110"/>
    </location>
</feature>
<dbReference type="OrthoDB" id="1917265at2759"/>
<sequence>MRFFVEFVSCCVKNPEVFTTEEMVAAPRREETRSLMAPKMVAPRKKKKRVKIATPFSTTSEWKPSLYAISEDNTMTEKKEKMQSEATTTTADRAVKRKSTSGSRSKIHVRSHSDDMGRNSEPVIIPTFSPTPFMF</sequence>
<organism evidence="2 3">
    <name type="scientific">Hibiscus trionum</name>
    <name type="common">Flower of an hour</name>
    <dbReference type="NCBI Taxonomy" id="183268"/>
    <lineage>
        <taxon>Eukaryota</taxon>
        <taxon>Viridiplantae</taxon>
        <taxon>Streptophyta</taxon>
        <taxon>Embryophyta</taxon>
        <taxon>Tracheophyta</taxon>
        <taxon>Spermatophyta</taxon>
        <taxon>Magnoliopsida</taxon>
        <taxon>eudicotyledons</taxon>
        <taxon>Gunneridae</taxon>
        <taxon>Pentapetalae</taxon>
        <taxon>rosids</taxon>
        <taxon>malvids</taxon>
        <taxon>Malvales</taxon>
        <taxon>Malvaceae</taxon>
        <taxon>Malvoideae</taxon>
        <taxon>Hibiscus</taxon>
    </lineage>
</organism>
<reference evidence="2" key="1">
    <citation type="submission" date="2023-05" db="EMBL/GenBank/DDBJ databases">
        <title>Genome and transcriptome analyses reveal genes involved in the formation of fine ridges on petal epidermal cells in Hibiscus trionum.</title>
        <authorList>
            <person name="Koshimizu S."/>
            <person name="Masuda S."/>
            <person name="Ishii T."/>
            <person name="Shirasu K."/>
            <person name="Hoshino A."/>
            <person name="Arita M."/>
        </authorList>
    </citation>
    <scope>NUCLEOTIDE SEQUENCE</scope>
    <source>
        <strain evidence="2">Hamamatsu line</strain>
    </source>
</reference>
<keyword evidence="3" id="KW-1185">Reference proteome</keyword>
<accession>A0A9W7GSU2</accession>
<protein>
    <submittedName>
        <fullName evidence="2">Uncharacterized protein</fullName>
    </submittedName>
</protein>
<evidence type="ECO:0000256" key="1">
    <source>
        <dbReference type="SAM" id="MobiDB-lite"/>
    </source>
</evidence>
<dbReference type="Proteomes" id="UP001165190">
    <property type="component" value="Unassembled WGS sequence"/>
</dbReference>
<dbReference type="PANTHER" id="PTHR35318">
    <property type="entry name" value="BNAA10G08410D PROTEIN"/>
    <property type="match status" value="1"/>
</dbReference>
<dbReference type="AlphaFoldDB" id="A0A9W7GSU2"/>
<evidence type="ECO:0000313" key="3">
    <source>
        <dbReference type="Proteomes" id="UP001165190"/>
    </source>
</evidence>
<proteinExistence type="predicted"/>